<feature type="compositionally biased region" description="Basic and acidic residues" evidence="1">
    <location>
        <begin position="55"/>
        <end position="65"/>
    </location>
</feature>
<evidence type="ECO:0000256" key="1">
    <source>
        <dbReference type="SAM" id="MobiDB-lite"/>
    </source>
</evidence>
<evidence type="ECO:0000313" key="2">
    <source>
        <dbReference type="EMBL" id="CAI0464191.1"/>
    </source>
</evidence>
<comment type="caution">
    <text evidence="2">The sequence shown here is derived from an EMBL/GenBank/DDBJ whole genome shotgun (WGS) entry which is preliminary data.</text>
</comment>
<dbReference type="AlphaFoldDB" id="A0AAV0P068"/>
<gene>
    <name evidence="2" type="ORF">LITE_LOCUS36075</name>
</gene>
<feature type="region of interest" description="Disordered" evidence="1">
    <location>
        <begin position="39"/>
        <end position="87"/>
    </location>
</feature>
<evidence type="ECO:0000313" key="3">
    <source>
        <dbReference type="Proteomes" id="UP001154282"/>
    </source>
</evidence>
<organism evidence="2 3">
    <name type="scientific">Linum tenue</name>
    <dbReference type="NCBI Taxonomy" id="586396"/>
    <lineage>
        <taxon>Eukaryota</taxon>
        <taxon>Viridiplantae</taxon>
        <taxon>Streptophyta</taxon>
        <taxon>Embryophyta</taxon>
        <taxon>Tracheophyta</taxon>
        <taxon>Spermatophyta</taxon>
        <taxon>Magnoliopsida</taxon>
        <taxon>eudicotyledons</taxon>
        <taxon>Gunneridae</taxon>
        <taxon>Pentapetalae</taxon>
        <taxon>rosids</taxon>
        <taxon>fabids</taxon>
        <taxon>Malpighiales</taxon>
        <taxon>Linaceae</taxon>
        <taxon>Linum</taxon>
    </lineage>
</organism>
<sequence>MTSAFQTITRTQRIVRRASLGFHGGVVGKMWALGLSFPRRRAKRRGRDSTLSNTRTHEHSARKLMEAAGEGFDGSRRSSLGRWRRGR</sequence>
<protein>
    <submittedName>
        <fullName evidence="2">Uncharacterized protein</fullName>
    </submittedName>
</protein>
<dbReference type="Proteomes" id="UP001154282">
    <property type="component" value="Unassembled WGS sequence"/>
</dbReference>
<dbReference type="EMBL" id="CAMGYJ010000008">
    <property type="protein sequence ID" value="CAI0464191.1"/>
    <property type="molecule type" value="Genomic_DNA"/>
</dbReference>
<name>A0AAV0P068_9ROSI</name>
<reference evidence="2" key="1">
    <citation type="submission" date="2022-08" db="EMBL/GenBank/DDBJ databases">
        <authorList>
            <person name="Gutierrez-Valencia J."/>
        </authorList>
    </citation>
    <scope>NUCLEOTIDE SEQUENCE</scope>
</reference>
<keyword evidence="3" id="KW-1185">Reference proteome</keyword>
<proteinExistence type="predicted"/>
<accession>A0AAV0P068</accession>